<keyword evidence="3" id="KW-1185">Reference proteome</keyword>
<evidence type="ECO:0000313" key="2">
    <source>
        <dbReference type="EMBL" id="KAK9132486.1"/>
    </source>
</evidence>
<feature type="compositionally biased region" description="Basic residues" evidence="1">
    <location>
        <begin position="1"/>
        <end position="15"/>
    </location>
</feature>
<dbReference type="Proteomes" id="UP001419268">
    <property type="component" value="Unassembled WGS sequence"/>
</dbReference>
<gene>
    <name evidence="2" type="ORF">Scep_012014</name>
</gene>
<reference evidence="2 3" key="1">
    <citation type="submission" date="2024-01" db="EMBL/GenBank/DDBJ databases">
        <title>Genome assemblies of Stephania.</title>
        <authorList>
            <person name="Yang L."/>
        </authorList>
    </citation>
    <scope>NUCLEOTIDE SEQUENCE [LARGE SCALE GENOMIC DNA]</scope>
    <source>
        <strain evidence="2">JXDWG</strain>
        <tissue evidence="2">Leaf</tissue>
    </source>
</reference>
<comment type="caution">
    <text evidence="2">The sequence shown here is derived from an EMBL/GenBank/DDBJ whole genome shotgun (WGS) entry which is preliminary data.</text>
</comment>
<evidence type="ECO:0000313" key="3">
    <source>
        <dbReference type="Proteomes" id="UP001419268"/>
    </source>
</evidence>
<organism evidence="2 3">
    <name type="scientific">Stephania cephalantha</name>
    <dbReference type="NCBI Taxonomy" id="152367"/>
    <lineage>
        <taxon>Eukaryota</taxon>
        <taxon>Viridiplantae</taxon>
        <taxon>Streptophyta</taxon>
        <taxon>Embryophyta</taxon>
        <taxon>Tracheophyta</taxon>
        <taxon>Spermatophyta</taxon>
        <taxon>Magnoliopsida</taxon>
        <taxon>Ranunculales</taxon>
        <taxon>Menispermaceae</taxon>
        <taxon>Menispermoideae</taxon>
        <taxon>Cissampelideae</taxon>
        <taxon>Stephania</taxon>
    </lineage>
</organism>
<evidence type="ECO:0000256" key="1">
    <source>
        <dbReference type="SAM" id="MobiDB-lite"/>
    </source>
</evidence>
<protein>
    <submittedName>
        <fullName evidence="2">Uncharacterized protein</fullName>
    </submittedName>
</protein>
<accession>A0AAP0JE69</accession>
<name>A0AAP0JE69_9MAGN</name>
<feature type="region of interest" description="Disordered" evidence="1">
    <location>
        <begin position="1"/>
        <end position="61"/>
    </location>
</feature>
<dbReference type="AlphaFoldDB" id="A0AAP0JE69"/>
<proteinExistence type="predicted"/>
<sequence length="81" mass="9003">MRRGKLLKAKARKGASKAVAPLQKVQRGSHILPRKRKHVAGSLERRTEQRKQASSKKLRQSSVLNVIMEASDHNGGRGSHI</sequence>
<dbReference type="EMBL" id="JBBNAG010000005">
    <property type="protein sequence ID" value="KAK9132486.1"/>
    <property type="molecule type" value="Genomic_DNA"/>
</dbReference>